<evidence type="ECO:0000313" key="3">
    <source>
        <dbReference type="Proteomes" id="UP000195402"/>
    </source>
</evidence>
<dbReference type="InterPro" id="IPR003676">
    <property type="entry name" value="SAUR_fam"/>
</dbReference>
<dbReference type="AlphaFoldDB" id="A0A200RC94"/>
<dbReference type="Pfam" id="PF02519">
    <property type="entry name" value="Auxin_inducible"/>
    <property type="match status" value="1"/>
</dbReference>
<gene>
    <name evidence="2" type="ORF">BVC80_157g106</name>
</gene>
<accession>A0A200RC94</accession>
<dbReference type="EMBL" id="MVGT01000143">
    <property type="protein sequence ID" value="OVA20303.1"/>
    <property type="molecule type" value="Genomic_DNA"/>
</dbReference>
<evidence type="ECO:0000313" key="2">
    <source>
        <dbReference type="EMBL" id="OVA20303.1"/>
    </source>
</evidence>
<reference evidence="2 3" key="1">
    <citation type="journal article" date="2017" name="Mol. Plant">
        <title>The Genome of Medicinal Plant Macleaya cordata Provides New Insights into Benzylisoquinoline Alkaloids Metabolism.</title>
        <authorList>
            <person name="Liu X."/>
            <person name="Liu Y."/>
            <person name="Huang P."/>
            <person name="Ma Y."/>
            <person name="Qing Z."/>
            <person name="Tang Q."/>
            <person name="Cao H."/>
            <person name="Cheng P."/>
            <person name="Zheng Y."/>
            <person name="Yuan Z."/>
            <person name="Zhou Y."/>
            <person name="Liu J."/>
            <person name="Tang Z."/>
            <person name="Zhuo Y."/>
            <person name="Zhang Y."/>
            <person name="Yu L."/>
            <person name="Huang J."/>
            <person name="Yang P."/>
            <person name="Peng Q."/>
            <person name="Zhang J."/>
            <person name="Jiang W."/>
            <person name="Zhang Z."/>
            <person name="Lin K."/>
            <person name="Ro D.K."/>
            <person name="Chen X."/>
            <person name="Xiong X."/>
            <person name="Shang Y."/>
            <person name="Huang S."/>
            <person name="Zeng J."/>
        </authorList>
    </citation>
    <scope>NUCLEOTIDE SEQUENCE [LARGE SCALE GENOMIC DNA]</scope>
    <source>
        <strain evidence="3">cv. BLH2017</strain>
        <tissue evidence="2">Root</tissue>
    </source>
</reference>
<sequence>MGISLPKMMIHKKQSFRRSSSSIGGFGSISKNNNNVPKGHFVVYVGEKYCWKKKRFVVPISFLKQNWFQDLLNRAEEEYGFDHETRGLTIPCKEVTFINLTSCLQNGSAASSCVVIRSED</sequence>
<keyword evidence="3" id="KW-1185">Reference proteome</keyword>
<evidence type="ECO:0000256" key="1">
    <source>
        <dbReference type="ARBA" id="ARBA00006974"/>
    </source>
</evidence>
<dbReference type="OrthoDB" id="1841988at2759"/>
<comment type="caution">
    <text evidence="2">The sequence shown here is derived from an EMBL/GenBank/DDBJ whole genome shotgun (WGS) entry which is preliminary data.</text>
</comment>
<comment type="similarity">
    <text evidence="1">Belongs to the ARG7 family.</text>
</comment>
<dbReference type="InParanoid" id="A0A200RC94"/>
<name>A0A200RC94_MACCD</name>
<dbReference type="PANTHER" id="PTHR31929">
    <property type="entry name" value="SAUR-LIKE AUXIN-RESPONSIVE PROTEIN FAMILY-RELATED"/>
    <property type="match status" value="1"/>
</dbReference>
<protein>
    <submittedName>
        <fullName evidence="2">Auxin-induced protein</fullName>
    </submittedName>
</protein>
<dbReference type="STRING" id="56857.A0A200RC94"/>
<proteinExistence type="inferred from homology"/>
<dbReference type="OMA" id="IPCKELR"/>
<dbReference type="Proteomes" id="UP000195402">
    <property type="component" value="Unassembled WGS sequence"/>
</dbReference>
<organism evidence="2 3">
    <name type="scientific">Macleaya cordata</name>
    <name type="common">Five-seeded plume-poppy</name>
    <name type="synonym">Bocconia cordata</name>
    <dbReference type="NCBI Taxonomy" id="56857"/>
    <lineage>
        <taxon>Eukaryota</taxon>
        <taxon>Viridiplantae</taxon>
        <taxon>Streptophyta</taxon>
        <taxon>Embryophyta</taxon>
        <taxon>Tracheophyta</taxon>
        <taxon>Spermatophyta</taxon>
        <taxon>Magnoliopsida</taxon>
        <taxon>Ranunculales</taxon>
        <taxon>Papaveraceae</taxon>
        <taxon>Papaveroideae</taxon>
        <taxon>Macleaya</taxon>
    </lineage>
</organism>
<dbReference type="GO" id="GO:0009733">
    <property type="term" value="P:response to auxin"/>
    <property type="evidence" value="ECO:0007669"/>
    <property type="project" value="InterPro"/>
</dbReference>